<feature type="transmembrane region" description="Helical" evidence="1">
    <location>
        <begin position="181"/>
        <end position="201"/>
    </location>
</feature>
<evidence type="ECO:0000313" key="3">
    <source>
        <dbReference type="EMBL" id="GHO98388.1"/>
    </source>
</evidence>
<feature type="domain" description="Methyltransferase" evidence="2">
    <location>
        <begin position="51"/>
        <end position="149"/>
    </location>
</feature>
<keyword evidence="1" id="KW-0812">Transmembrane</keyword>
<dbReference type="PANTHER" id="PTHR43591:SF24">
    <property type="entry name" value="2-METHOXY-6-POLYPRENYL-1,4-BENZOQUINOL METHYLASE, MITOCHONDRIAL"/>
    <property type="match status" value="1"/>
</dbReference>
<reference evidence="3" key="1">
    <citation type="submission" date="2020-10" db="EMBL/GenBank/DDBJ databases">
        <title>Taxonomic study of unclassified bacteria belonging to the class Ktedonobacteria.</title>
        <authorList>
            <person name="Yabe S."/>
            <person name="Wang C.M."/>
            <person name="Zheng Y."/>
            <person name="Sakai Y."/>
            <person name="Cavaletti L."/>
            <person name="Monciardini P."/>
            <person name="Donadio S."/>
        </authorList>
    </citation>
    <scope>NUCLEOTIDE SEQUENCE</scope>
    <source>
        <strain evidence="3">ID150040</strain>
    </source>
</reference>
<dbReference type="InterPro" id="IPR041698">
    <property type="entry name" value="Methyltransf_25"/>
</dbReference>
<dbReference type="PANTHER" id="PTHR43591">
    <property type="entry name" value="METHYLTRANSFERASE"/>
    <property type="match status" value="1"/>
</dbReference>
<evidence type="ECO:0000313" key="4">
    <source>
        <dbReference type="Proteomes" id="UP000597444"/>
    </source>
</evidence>
<comment type="caution">
    <text evidence="3">The sequence shown here is derived from an EMBL/GenBank/DDBJ whole genome shotgun (WGS) entry which is preliminary data.</text>
</comment>
<dbReference type="SUPFAM" id="SSF53335">
    <property type="entry name" value="S-adenosyl-L-methionine-dependent methyltransferases"/>
    <property type="match status" value="1"/>
</dbReference>
<dbReference type="Pfam" id="PF13649">
    <property type="entry name" value="Methyltransf_25"/>
    <property type="match status" value="1"/>
</dbReference>
<evidence type="ECO:0000256" key="1">
    <source>
        <dbReference type="SAM" id="Phobius"/>
    </source>
</evidence>
<dbReference type="GO" id="GO:0008168">
    <property type="term" value="F:methyltransferase activity"/>
    <property type="evidence" value="ECO:0007669"/>
    <property type="project" value="TreeGrafter"/>
</dbReference>
<dbReference type="EMBL" id="BNJK01000002">
    <property type="protein sequence ID" value="GHO98388.1"/>
    <property type="molecule type" value="Genomic_DNA"/>
</dbReference>
<name>A0A8J3IQJ2_9CHLR</name>
<keyword evidence="1" id="KW-0472">Membrane</keyword>
<dbReference type="Gene3D" id="3.40.50.150">
    <property type="entry name" value="Vaccinia Virus protein VP39"/>
    <property type="match status" value="1"/>
</dbReference>
<accession>A0A8J3IQJ2</accession>
<proteinExistence type="predicted"/>
<dbReference type="RefSeq" id="WP_220209142.1">
    <property type="nucleotide sequence ID" value="NZ_BNJK01000002.1"/>
</dbReference>
<sequence>MEQEENVTNTYIFDSNNPTELARLINQDRLITQAMGGPLNGVMNVSELRNILDLGCGPGGWALDAAFALPEAEIDGFDSSRPMVNYANARAQSQKLENASFGVMDITHRFFLPDTAFDLVNGRFLIGVLQREVWPSFLEECHRVLQPRGQLRLTEAAEFGQTTSEAVNQLLELNREALYQLGYGFAYLHGLNILPMLLSFFNQKKYQHIKTHAAALDYSAATDGWSDMYHNIDLIAYQMKPILVKLKLINEELFDTIHQQAMIALQSPSFCGIVHITTIIGEKPTA</sequence>
<dbReference type="InterPro" id="IPR029063">
    <property type="entry name" value="SAM-dependent_MTases_sf"/>
</dbReference>
<dbReference type="AlphaFoldDB" id="A0A8J3IQJ2"/>
<organism evidence="3 4">
    <name type="scientific">Reticulibacter mediterranei</name>
    <dbReference type="NCBI Taxonomy" id="2778369"/>
    <lineage>
        <taxon>Bacteria</taxon>
        <taxon>Bacillati</taxon>
        <taxon>Chloroflexota</taxon>
        <taxon>Ktedonobacteria</taxon>
        <taxon>Ktedonobacterales</taxon>
        <taxon>Reticulibacteraceae</taxon>
        <taxon>Reticulibacter</taxon>
    </lineage>
</organism>
<gene>
    <name evidence="3" type="ORF">KSF_084360</name>
</gene>
<dbReference type="Proteomes" id="UP000597444">
    <property type="component" value="Unassembled WGS sequence"/>
</dbReference>
<dbReference type="CDD" id="cd02440">
    <property type="entry name" value="AdoMet_MTases"/>
    <property type="match status" value="1"/>
</dbReference>
<keyword evidence="1" id="KW-1133">Transmembrane helix</keyword>
<keyword evidence="4" id="KW-1185">Reference proteome</keyword>
<evidence type="ECO:0000259" key="2">
    <source>
        <dbReference type="Pfam" id="PF13649"/>
    </source>
</evidence>
<protein>
    <recommendedName>
        <fullName evidence="2">Methyltransferase domain-containing protein</fullName>
    </recommendedName>
</protein>